<dbReference type="InterPro" id="IPR036640">
    <property type="entry name" value="ABC1_TM_sf"/>
</dbReference>
<dbReference type="GO" id="GO:0005886">
    <property type="term" value="C:plasma membrane"/>
    <property type="evidence" value="ECO:0007669"/>
    <property type="project" value="UniProtKB-SubCell"/>
</dbReference>
<comment type="subcellular location">
    <subcellularLocation>
        <location evidence="1">Cell membrane</location>
        <topology evidence="1">Multi-pass membrane protein</topology>
    </subcellularLocation>
</comment>
<dbReference type="Pfam" id="PF00664">
    <property type="entry name" value="ABC_membrane"/>
    <property type="match status" value="1"/>
</dbReference>
<evidence type="ECO:0000256" key="4">
    <source>
        <dbReference type="ARBA" id="ARBA00022692"/>
    </source>
</evidence>
<dbReference type="PROSITE" id="PS00211">
    <property type="entry name" value="ABC_TRANSPORTER_1"/>
    <property type="match status" value="1"/>
</dbReference>
<gene>
    <name evidence="12" type="ORF">EBO34_16440</name>
</gene>
<keyword evidence="3" id="KW-1003">Cell membrane</keyword>
<accession>A0A3M7TMM9</accession>
<comment type="caution">
    <text evidence="12">The sequence shown here is derived from an EMBL/GenBank/DDBJ whole genome shotgun (WGS) entry which is preliminary data.</text>
</comment>
<protein>
    <submittedName>
        <fullName evidence="12">ABC transporter ATP-binding protein</fullName>
    </submittedName>
</protein>
<evidence type="ECO:0000256" key="9">
    <source>
        <dbReference type="SAM" id="Phobius"/>
    </source>
</evidence>
<dbReference type="InterPro" id="IPR003439">
    <property type="entry name" value="ABC_transporter-like_ATP-bd"/>
</dbReference>
<evidence type="ECO:0000256" key="5">
    <source>
        <dbReference type="ARBA" id="ARBA00022741"/>
    </source>
</evidence>
<dbReference type="PROSITE" id="PS50929">
    <property type="entry name" value="ABC_TM1F"/>
    <property type="match status" value="1"/>
</dbReference>
<feature type="transmembrane region" description="Helical" evidence="9">
    <location>
        <begin position="238"/>
        <end position="258"/>
    </location>
</feature>
<evidence type="ECO:0000256" key="1">
    <source>
        <dbReference type="ARBA" id="ARBA00004651"/>
    </source>
</evidence>
<evidence type="ECO:0000256" key="3">
    <source>
        <dbReference type="ARBA" id="ARBA00022475"/>
    </source>
</evidence>
<feature type="domain" description="ABC transmembrane type-1" evidence="11">
    <location>
        <begin position="16"/>
        <end position="298"/>
    </location>
</feature>
<dbReference type="Gene3D" id="1.20.1560.10">
    <property type="entry name" value="ABC transporter type 1, transmembrane domain"/>
    <property type="match status" value="1"/>
</dbReference>
<organism evidence="12 13">
    <name type="scientific">Alteribacter keqinensis</name>
    <dbReference type="NCBI Taxonomy" id="2483800"/>
    <lineage>
        <taxon>Bacteria</taxon>
        <taxon>Bacillati</taxon>
        <taxon>Bacillota</taxon>
        <taxon>Bacilli</taxon>
        <taxon>Bacillales</taxon>
        <taxon>Bacillaceae</taxon>
        <taxon>Alteribacter</taxon>
    </lineage>
</organism>
<proteinExistence type="predicted"/>
<dbReference type="CDD" id="cd18548">
    <property type="entry name" value="ABC_6TM_Tm287_like"/>
    <property type="match status" value="1"/>
</dbReference>
<name>A0A3M7TMM9_9BACI</name>
<keyword evidence="8 9" id="KW-0472">Membrane</keyword>
<dbReference type="InterPro" id="IPR027417">
    <property type="entry name" value="P-loop_NTPase"/>
</dbReference>
<dbReference type="PANTHER" id="PTHR43394:SF1">
    <property type="entry name" value="ATP-BINDING CASSETTE SUB-FAMILY B MEMBER 10, MITOCHONDRIAL"/>
    <property type="match status" value="1"/>
</dbReference>
<feature type="domain" description="ABC transporter" evidence="10">
    <location>
        <begin position="333"/>
        <end position="566"/>
    </location>
</feature>
<dbReference type="SMART" id="SM00382">
    <property type="entry name" value="AAA"/>
    <property type="match status" value="1"/>
</dbReference>
<feature type="transmembrane region" description="Helical" evidence="9">
    <location>
        <begin position="278"/>
        <end position="296"/>
    </location>
</feature>
<dbReference type="PROSITE" id="PS50893">
    <property type="entry name" value="ABC_TRANSPORTER_2"/>
    <property type="match status" value="1"/>
</dbReference>
<sequence length="576" mass="63920">MRTLFPFLRSYRLPIAVALTLTLVELAVELLHPYFMSRIIDDGIMQGDLSQVMYWGIIMIVFSLVAFAAGITNSFFAAHTAQGAGYELRSSLFRKIQAFSFSNFSKYPTSSLITRMTNDVTQLQNTLFMSLRIMLRAPLLVIGSVIMAFIVNPMLALILVIGVPLLLAFLLSIMKRAGRLFKEVQKRVDNVNGVVQENLAGIRLIKAFTRRHHENKRFTKASGELKDRTVSALRTVEITMPIILLIMNLSIMAVLWFGSFQVNTGGATVGEVVAIVNYTTRMSGAMTVFSMIIMIFSRAKASAQRVADVLDEEIDLVDGKDASADKKIQDGKIAFDLVSFHYPGTETPVLKDLSFQVNPGEKVAIMGATGSGKSSLFQLIPRLYDVNEGTIYIDGSDIRNMTMERLRKQIGFVPQEALLFTGSIKNNILWGKENASMEEIVEAAKNAQIHETVKKLPNGYDTELGQKGVNLSGGQKQRLSIARALIRRPKILLLDDSTSALDMKTEARLLDALDTYECTTLLITQKMSTTMNADKVLLLEDGKVTAEGTHAELLEHSTLYQQIYHSQLGEERSGHA</sequence>
<keyword evidence="6 12" id="KW-0067">ATP-binding</keyword>
<dbReference type="GO" id="GO:0016887">
    <property type="term" value="F:ATP hydrolysis activity"/>
    <property type="evidence" value="ECO:0007669"/>
    <property type="project" value="InterPro"/>
</dbReference>
<dbReference type="RefSeq" id="WP_122900598.1">
    <property type="nucleotide sequence ID" value="NZ_RHIB01000003.1"/>
</dbReference>
<evidence type="ECO:0000256" key="6">
    <source>
        <dbReference type="ARBA" id="ARBA00022840"/>
    </source>
</evidence>
<dbReference type="Proteomes" id="UP000278746">
    <property type="component" value="Unassembled WGS sequence"/>
</dbReference>
<dbReference type="AlphaFoldDB" id="A0A3M7TMM9"/>
<evidence type="ECO:0000313" key="12">
    <source>
        <dbReference type="EMBL" id="RNA66795.1"/>
    </source>
</evidence>
<dbReference type="GO" id="GO:0015421">
    <property type="term" value="F:ABC-type oligopeptide transporter activity"/>
    <property type="evidence" value="ECO:0007669"/>
    <property type="project" value="TreeGrafter"/>
</dbReference>
<keyword evidence="4 9" id="KW-0812">Transmembrane</keyword>
<evidence type="ECO:0000259" key="10">
    <source>
        <dbReference type="PROSITE" id="PS50893"/>
    </source>
</evidence>
<evidence type="ECO:0000256" key="7">
    <source>
        <dbReference type="ARBA" id="ARBA00022989"/>
    </source>
</evidence>
<feature type="transmembrane region" description="Helical" evidence="9">
    <location>
        <begin position="156"/>
        <end position="174"/>
    </location>
</feature>
<dbReference type="EMBL" id="RHIB01000003">
    <property type="protein sequence ID" value="RNA66795.1"/>
    <property type="molecule type" value="Genomic_DNA"/>
</dbReference>
<dbReference type="OrthoDB" id="9770415at2"/>
<dbReference type="InterPro" id="IPR011527">
    <property type="entry name" value="ABC1_TM_dom"/>
</dbReference>
<dbReference type="InterPro" id="IPR003593">
    <property type="entry name" value="AAA+_ATPase"/>
</dbReference>
<dbReference type="GO" id="GO:0005524">
    <property type="term" value="F:ATP binding"/>
    <property type="evidence" value="ECO:0007669"/>
    <property type="project" value="UniProtKB-KW"/>
</dbReference>
<evidence type="ECO:0000259" key="11">
    <source>
        <dbReference type="PROSITE" id="PS50929"/>
    </source>
</evidence>
<dbReference type="FunFam" id="3.40.50.300:FF:000221">
    <property type="entry name" value="Multidrug ABC transporter ATP-binding protein"/>
    <property type="match status" value="1"/>
</dbReference>
<dbReference type="Gene3D" id="3.40.50.300">
    <property type="entry name" value="P-loop containing nucleotide triphosphate hydrolases"/>
    <property type="match status" value="1"/>
</dbReference>
<keyword evidence="5" id="KW-0547">Nucleotide-binding</keyword>
<keyword evidence="13" id="KW-1185">Reference proteome</keyword>
<evidence type="ECO:0000313" key="13">
    <source>
        <dbReference type="Proteomes" id="UP000278746"/>
    </source>
</evidence>
<evidence type="ECO:0000256" key="8">
    <source>
        <dbReference type="ARBA" id="ARBA00023136"/>
    </source>
</evidence>
<dbReference type="PANTHER" id="PTHR43394">
    <property type="entry name" value="ATP-DEPENDENT PERMEASE MDL1, MITOCHONDRIAL"/>
    <property type="match status" value="1"/>
</dbReference>
<dbReference type="Pfam" id="PF00005">
    <property type="entry name" value="ABC_tran"/>
    <property type="match status" value="1"/>
</dbReference>
<dbReference type="InterPro" id="IPR039421">
    <property type="entry name" value="Type_1_exporter"/>
</dbReference>
<reference evidence="12 13" key="1">
    <citation type="submission" date="2018-10" db="EMBL/GenBank/DDBJ databases">
        <title>Bacillus Keqinensis sp. nov., a moderately halophilic bacterium isolated from a saline-alkaline lake.</title>
        <authorList>
            <person name="Wang H."/>
        </authorList>
    </citation>
    <scope>NUCLEOTIDE SEQUENCE [LARGE SCALE GENOMIC DNA]</scope>
    <source>
        <strain evidence="12 13">KQ-3</strain>
    </source>
</reference>
<keyword evidence="2" id="KW-0813">Transport</keyword>
<feature type="transmembrane region" description="Helical" evidence="9">
    <location>
        <begin position="133"/>
        <end position="150"/>
    </location>
</feature>
<keyword evidence="7 9" id="KW-1133">Transmembrane helix</keyword>
<evidence type="ECO:0000256" key="2">
    <source>
        <dbReference type="ARBA" id="ARBA00022448"/>
    </source>
</evidence>
<dbReference type="SUPFAM" id="SSF52540">
    <property type="entry name" value="P-loop containing nucleoside triphosphate hydrolases"/>
    <property type="match status" value="1"/>
</dbReference>
<dbReference type="SUPFAM" id="SSF90123">
    <property type="entry name" value="ABC transporter transmembrane region"/>
    <property type="match status" value="1"/>
</dbReference>
<dbReference type="InterPro" id="IPR017871">
    <property type="entry name" value="ABC_transporter-like_CS"/>
</dbReference>
<feature type="transmembrane region" description="Helical" evidence="9">
    <location>
        <begin position="51"/>
        <end position="71"/>
    </location>
</feature>